<accession>A0A016WLS0</accession>
<dbReference type="InterPro" id="IPR043502">
    <property type="entry name" value="DNA/RNA_pol_sf"/>
</dbReference>
<dbReference type="Proteomes" id="UP000024635">
    <property type="component" value="Unassembled WGS sequence"/>
</dbReference>
<keyword evidence="2" id="KW-1185">Reference proteome</keyword>
<dbReference type="OrthoDB" id="5855384at2759"/>
<evidence type="ECO:0000313" key="2">
    <source>
        <dbReference type="Proteomes" id="UP000024635"/>
    </source>
</evidence>
<gene>
    <name evidence="1" type="primary">Acey_s0606.g578</name>
    <name evidence="1" type="ORF">Y032_0606g578</name>
</gene>
<sequence>MEDVASLNSTSPKRISMEPAPDVFQQYIDAFIAGKCGTAAYLKTSSSLAEPSTNTTHVSEKNPRLRIPYPSGEMRLPGDSTTLVSSSTLKDAAPTPQRLEQSMMPHLRDVSQPCTLLGPVNFNGSSVKNLHNFRAPLDALTKKDAVYTWTPECNLLSIAPRQRSNRIYS</sequence>
<proteinExistence type="predicted"/>
<dbReference type="SUPFAM" id="SSF56672">
    <property type="entry name" value="DNA/RNA polymerases"/>
    <property type="match status" value="1"/>
</dbReference>
<name>A0A016WLS0_9BILA</name>
<comment type="caution">
    <text evidence="1">The sequence shown here is derived from an EMBL/GenBank/DDBJ whole genome shotgun (WGS) entry which is preliminary data.</text>
</comment>
<evidence type="ECO:0000313" key="1">
    <source>
        <dbReference type="EMBL" id="EYC40565.1"/>
    </source>
</evidence>
<dbReference type="AlphaFoldDB" id="A0A016WLS0"/>
<organism evidence="1 2">
    <name type="scientific">Ancylostoma ceylanicum</name>
    <dbReference type="NCBI Taxonomy" id="53326"/>
    <lineage>
        <taxon>Eukaryota</taxon>
        <taxon>Metazoa</taxon>
        <taxon>Ecdysozoa</taxon>
        <taxon>Nematoda</taxon>
        <taxon>Chromadorea</taxon>
        <taxon>Rhabditida</taxon>
        <taxon>Rhabditina</taxon>
        <taxon>Rhabditomorpha</taxon>
        <taxon>Strongyloidea</taxon>
        <taxon>Ancylostomatidae</taxon>
        <taxon>Ancylostomatinae</taxon>
        <taxon>Ancylostoma</taxon>
    </lineage>
</organism>
<protein>
    <submittedName>
        <fullName evidence="1">Uncharacterized protein</fullName>
    </submittedName>
</protein>
<reference evidence="2" key="1">
    <citation type="journal article" date="2015" name="Nat. Genet.">
        <title>The genome and transcriptome of the zoonotic hookworm Ancylostoma ceylanicum identify infection-specific gene families.</title>
        <authorList>
            <person name="Schwarz E.M."/>
            <person name="Hu Y."/>
            <person name="Antoshechkin I."/>
            <person name="Miller M.M."/>
            <person name="Sternberg P.W."/>
            <person name="Aroian R.V."/>
        </authorList>
    </citation>
    <scope>NUCLEOTIDE SEQUENCE</scope>
    <source>
        <strain evidence="2">HY135</strain>
    </source>
</reference>
<dbReference type="EMBL" id="JARK01000206">
    <property type="protein sequence ID" value="EYC40565.1"/>
    <property type="molecule type" value="Genomic_DNA"/>
</dbReference>